<protein>
    <submittedName>
        <fullName evidence="5">Histone-fold-containing protein</fullName>
    </submittedName>
</protein>
<feature type="region of interest" description="Disordered" evidence="3">
    <location>
        <begin position="1"/>
        <end position="55"/>
    </location>
</feature>
<evidence type="ECO:0000259" key="4">
    <source>
        <dbReference type="Pfam" id="PF00808"/>
    </source>
</evidence>
<dbReference type="Gene3D" id="1.10.20.10">
    <property type="entry name" value="Histone, subunit A"/>
    <property type="match status" value="1"/>
</dbReference>
<dbReference type="GO" id="GO:0008623">
    <property type="term" value="C:CHRAC"/>
    <property type="evidence" value="ECO:0007669"/>
    <property type="project" value="TreeGrafter"/>
</dbReference>
<dbReference type="Pfam" id="PF00808">
    <property type="entry name" value="CBFD_NFYB_HMF"/>
    <property type="match status" value="1"/>
</dbReference>
<dbReference type="InterPro" id="IPR009072">
    <property type="entry name" value="Histone-fold"/>
</dbReference>
<dbReference type="AlphaFoldDB" id="A0A9P5Y669"/>
<dbReference type="InterPro" id="IPR003958">
    <property type="entry name" value="CBFA_NFYB_domain"/>
</dbReference>
<dbReference type="CDD" id="cd23645">
    <property type="entry name" value="HFD_Dpb3-like"/>
    <property type="match status" value="1"/>
</dbReference>
<dbReference type="GO" id="GO:0006261">
    <property type="term" value="P:DNA-templated DNA replication"/>
    <property type="evidence" value="ECO:0007669"/>
    <property type="project" value="TreeGrafter"/>
</dbReference>
<dbReference type="SUPFAM" id="SSF47113">
    <property type="entry name" value="Histone-fold"/>
    <property type="match status" value="1"/>
</dbReference>
<proteinExistence type="predicted"/>
<dbReference type="GO" id="GO:0046982">
    <property type="term" value="F:protein heterodimerization activity"/>
    <property type="evidence" value="ECO:0007669"/>
    <property type="project" value="InterPro"/>
</dbReference>
<dbReference type="InterPro" id="IPR050568">
    <property type="entry name" value="Transcr_DNA_Rep_Reg"/>
</dbReference>
<feature type="domain" description="Transcription factor CBF/NF-Y/archaeal histone" evidence="4">
    <location>
        <begin position="70"/>
        <end position="132"/>
    </location>
</feature>
<evidence type="ECO:0000313" key="5">
    <source>
        <dbReference type="EMBL" id="KAF9463018.1"/>
    </source>
</evidence>
<organism evidence="5 6">
    <name type="scientific">Collybia nuda</name>
    <dbReference type="NCBI Taxonomy" id="64659"/>
    <lineage>
        <taxon>Eukaryota</taxon>
        <taxon>Fungi</taxon>
        <taxon>Dikarya</taxon>
        <taxon>Basidiomycota</taxon>
        <taxon>Agaricomycotina</taxon>
        <taxon>Agaricomycetes</taxon>
        <taxon>Agaricomycetidae</taxon>
        <taxon>Agaricales</taxon>
        <taxon>Tricholomatineae</taxon>
        <taxon>Clitocybaceae</taxon>
        <taxon>Collybia</taxon>
    </lineage>
</organism>
<keyword evidence="6" id="KW-1185">Reference proteome</keyword>
<accession>A0A9P5Y669</accession>
<dbReference type="Proteomes" id="UP000807353">
    <property type="component" value="Unassembled WGS sequence"/>
</dbReference>
<keyword evidence="2" id="KW-0539">Nucleus</keyword>
<evidence type="ECO:0000256" key="2">
    <source>
        <dbReference type="ARBA" id="ARBA00023242"/>
    </source>
</evidence>
<dbReference type="PANTHER" id="PTHR10252">
    <property type="entry name" value="HISTONE-LIKE TRANSCRIPTION FACTOR CCAAT-RELATED"/>
    <property type="match status" value="1"/>
</dbReference>
<evidence type="ECO:0000256" key="1">
    <source>
        <dbReference type="ARBA" id="ARBA00004123"/>
    </source>
</evidence>
<feature type="compositionally biased region" description="Acidic residues" evidence="3">
    <location>
        <begin position="22"/>
        <end position="36"/>
    </location>
</feature>
<comment type="subcellular location">
    <subcellularLocation>
        <location evidence="1">Nucleus</location>
    </subcellularLocation>
</comment>
<gene>
    <name evidence="5" type="ORF">BDZ94DRAFT_1218756</name>
</gene>
<comment type="caution">
    <text evidence="5">The sequence shown here is derived from an EMBL/GenBank/DDBJ whole genome shotgun (WGS) entry which is preliminary data.</text>
</comment>
<feature type="compositionally biased region" description="Basic residues" evidence="3">
    <location>
        <begin position="45"/>
        <end position="54"/>
    </location>
</feature>
<name>A0A9P5Y669_9AGAR</name>
<evidence type="ECO:0000313" key="6">
    <source>
        <dbReference type="Proteomes" id="UP000807353"/>
    </source>
</evidence>
<reference evidence="5" key="1">
    <citation type="submission" date="2020-11" db="EMBL/GenBank/DDBJ databases">
        <authorList>
            <consortium name="DOE Joint Genome Institute"/>
            <person name="Ahrendt S."/>
            <person name="Riley R."/>
            <person name="Andreopoulos W."/>
            <person name="Labutti K."/>
            <person name="Pangilinan J."/>
            <person name="Ruiz-Duenas F.J."/>
            <person name="Barrasa J.M."/>
            <person name="Sanchez-Garcia M."/>
            <person name="Camarero S."/>
            <person name="Miyauchi S."/>
            <person name="Serrano A."/>
            <person name="Linde D."/>
            <person name="Babiker R."/>
            <person name="Drula E."/>
            <person name="Ayuso-Fernandez I."/>
            <person name="Pacheco R."/>
            <person name="Padilla G."/>
            <person name="Ferreira P."/>
            <person name="Barriuso J."/>
            <person name="Kellner H."/>
            <person name="Castanera R."/>
            <person name="Alfaro M."/>
            <person name="Ramirez L."/>
            <person name="Pisabarro A.G."/>
            <person name="Kuo A."/>
            <person name="Tritt A."/>
            <person name="Lipzen A."/>
            <person name="He G."/>
            <person name="Yan M."/>
            <person name="Ng V."/>
            <person name="Cullen D."/>
            <person name="Martin F."/>
            <person name="Rosso M.-N."/>
            <person name="Henrissat B."/>
            <person name="Hibbett D."/>
            <person name="Martinez A.T."/>
            <person name="Grigoriev I.V."/>
        </authorList>
    </citation>
    <scope>NUCLEOTIDE SEQUENCE</scope>
    <source>
        <strain evidence="5">CBS 247.69</strain>
    </source>
</reference>
<dbReference type="PANTHER" id="PTHR10252:SF54">
    <property type="entry name" value="CHROMATIN ACCESSIBILITY COMPLEX PROTEIN 1"/>
    <property type="match status" value="1"/>
</dbReference>
<dbReference type="EMBL" id="MU150266">
    <property type="protein sequence ID" value="KAF9463018.1"/>
    <property type="molecule type" value="Genomic_DNA"/>
</dbReference>
<dbReference type="OrthoDB" id="636685at2759"/>
<sequence>MSILATDVPPPEELGQYGEIVEHEEADSEVGEEDNEVAGKDKSHPKVGGKRKREKKDPVVLVREEGKSLLPFARVQRIIKADKDIPIITKDAIFLISLATEEFIKRITEGSQRVASREQRITVQHKDIATVVRKADEFMFLEEIIPWLASDPPAKRKLKGATGVKGAPTLLDQFVVNLKEDEKDGGSDIIMNDDGAMLAAGGEIEDEF</sequence>
<evidence type="ECO:0000256" key="3">
    <source>
        <dbReference type="SAM" id="MobiDB-lite"/>
    </source>
</evidence>